<sequence>MNVARILFPVKVLGPGNRIGIWVCGCPRRCSGCSNPELWEQRSEYEITISKLKELIRRIAATQKVDGFTITGGEPMAQPQELAELMDYLKTVSTDILVYTGYKYDELCQHGSGFIEEILRSAAVLIDGQYIEEMNTNVILRGSENQNIIILNSEYKAYYENYLETTHNQIQNFTTVDGVVSVGIHRKDFASEIGSCINEGGKGNG</sequence>
<dbReference type="InterPro" id="IPR034457">
    <property type="entry name" value="Organic_radical-activating"/>
</dbReference>
<accession>A0A644XB82</accession>
<dbReference type="PANTHER" id="PTHR30352">
    <property type="entry name" value="PYRUVATE FORMATE-LYASE-ACTIVATING ENZYME"/>
    <property type="match status" value="1"/>
</dbReference>
<dbReference type="InterPro" id="IPR012837">
    <property type="entry name" value="NrdG"/>
</dbReference>
<dbReference type="GO" id="GO:0016829">
    <property type="term" value="F:lyase activity"/>
    <property type="evidence" value="ECO:0007669"/>
    <property type="project" value="UniProtKB-KW"/>
</dbReference>
<dbReference type="SFLD" id="SFLDG01066">
    <property type="entry name" value="organic_radical-activating_enz"/>
    <property type="match status" value="1"/>
</dbReference>
<evidence type="ECO:0000313" key="7">
    <source>
        <dbReference type="EMBL" id="MPM13472.1"/>
    </source>
</evidence>
<proteinExistence type="predicted"/>
<keyword evidence="2" id="KW-0004">4Fe-4S</keyword>
<comment type="cofactor">
    <cofactor evidence="1">
        <name>[4Fe-4S] cluster</name>
        <dbReference type="ChEBI" id="CHEBI:49883"/>
    </cofactor>
</comment>
<dbReference type="InterPro" id="IPR058240">
    <property type="entry name" value="rSAM_sf"/>
</dbReference>
<protein>
    <submittedName>
        <fullName evidence="7">7-carboxy-7-deazaguanine synthase</fullName>
        <ecNumber evidence="7">4.3.99.3</ecNumber>
    </submittedName>
</protein>
<keyword evidence="4" id="KW-0479">Metal-binding</keyword>
<organism evidence="7">
    <name type="scientific">bioreactor metagenome</name>
    <dbReference type="NCBI Taxonomy" id="1076179"/>
    <lineage>
        <taxon>unclassified sequences</taxon>
        <taxon>metagenomes</taxon>
        <taxon>ecological metagenomes</taxon>
    </lineage>
</organism>
<dbReference type="SFLD" id="SFLDS00029">
    <property type="entry name" value="Radical_SAM"/>
    <property type="match status" value="1"/>
</dbReference>
<dbReference type="GO" id="GO:0004748">
    <property type="term" value="F:ribonucleoside-diphosphate reductase activity, thioredoxin disulfide as acceptor"/>
    <property type="evidence" value="ECO:0007669"/>
    <property type="project" value="TreeGrafter"/>
</dbReference>
<dbReference type="SFLD" id="SFLDF00299">
    <property type="entry name" value="anaerobic_ribonucleoside-triph"/>
    <property type="match status" value="1"/>
</dbReference>
<dbReference type="GO" id="GO:0043365">
    <property type="term" value="F:[formate-C-acetyltransferase]-activating enzyme activity"/>
    <property type="evidence" value="ECO:0007669"/>
    <property type="project" value="InterPro"/>
</dbReference>
<dbReference type="CDD" id="cd01335">
    <property type="entry name" value="Radical_SAM"/>
    <property type="match status" value="1"/>
</dbReference>
<dbReference type="Gene3D" id="3.20.20.70">
    <property type="entry name" value="Aldolase class I"/>
    <property type="match status" value="1"/>
</dbReference>
<keyword evidence="7" id="KW-0456">Lyase</keyword>
<name>A0A644XB82_9ZZZZ</name>
<evidence type="ECO:0000256" key="4">
    <source>
        <dbReference type="ARBA" id="ARBA00022723"/>
    </source>
</evidence>
<dbReference type="InterPro" id="IPR007197">
    <property type="entry name" value="rSAM"/>
</dbReference>
<dbReference type="GO" id="GO:0046872">
    <property type="term" value="F:metal ion binding"/>
    <property type="evidence" value="ECO:0007669"/>
    <property type="project" value="UniProtKB-KW"/>
</dbReference>
<dbReference type="InterPro" id="IPR013785">
    <property type="entry name" value="Aldolase_TIM"/>
</dbReference>
<reference evidence="7" key="1">
    <citation type="submission" date="2019-08" db="EMBL/GenBank/DDBJ databases">
        <authorList>
            <person name="Kucharzyk K."/>
            <person name="Murdoch R.W."/>
            <person name="Higgins S."/>
            <person name="Loffler F."/>
        </authorList>
    </citation>
    <scope>NUCLEOTIDE SEQUENCE</scope>
</reference>
<dbReference type="EMBL" id="VSSQ01002124">
    <property type="protein sequence ID" value="MPM13472.1"/>
    <property type="molecule type" value="Genomic_DNA"/>
</dbReference>
<dbReference type="AlphaFoldDB" id="A0A644XB82"/>
<evidence type="ECO:0000256" key="1">
    <source>
        <dbReference type="ARBA" id="ARBA00001966"/>
    </source>
</evidence>
<evidence type="ECO:0000256" key="5">
    <source>
        <dbReference type="ARBA" id="ARBA00023004"/>
    </source>
</evidence>
<comment type="caution">
    <text evidence="7">The sequence shown here is derived from an EMBL/GenBank/DDBJ whole genome shotgun (WGS) entry which is preliminary data.</text>
</comment>
<keyword evidence="5" id="KW-0408">Iron</keyword>
<evidence type="ECO:0000256" key="6">
    <source>
        <dbReference type="ARBA" id="ARBA00023014"/>
    </source>
</evidence>
<dbReference type="PANTHER" id="PTHR30352:SF2">
    <property type="entry name" value="ANAEROBIC RIBONUCLEOSIDE-TRIPHOSPHATE REDUCTASE-ACTIVATING PROTEIN"/>
    <property type="match status" value="1"/>
</dbReference>
<dbReference type="Pfam" id="PF13353">
    <property type="entry name" value="Fer4_12"/>
    <property type="match status" value="1"/>
</dbReference>
<dbReference type="SUPFAM" id="SSF102114">
    <property type="entry name" value="Radical SAM enzymes"/>
    <property type="match status" value="1"/>
</dbReference>
<dbReference type="SFLD" id="SFLDG01063">
    <property type="entry name" value="activating_enzymes__group_1"/>
    <property type="match status" value="1"/>
</dbReference>
<dbReference type="GO" id="GO:0051539">
    <property type="term" value="F:4 iron, 4 sulfur cluster binding"/>
    <property type="evidence" value="ECO:0007669"/>
    <property type="project" value="UniProtKB-KW"/>
</dbReference>
<keyword evidence="3" id="KW-0949">S-adenosyl-L-methionine</keyword>
<keyword evidence="6" id="KW-0411">Iron-sulfur</keyword>
<evidence type="ECO:0000256" key="3">
    <source>
        <dbReference type="ARBA" id="ARBA00022691"/>
    </source>
</evidence>
<dbReference type="EC" id="4.3.99.3" evidence="7"/>
<gene>
    <name evidence="7" type="primary">queE_20</name>
    <name evidence="7" type="ORF">SDC9_59829</name>
</gene>
<evidence type="ECO:0000256" key="2">
    <source>
        <dbReference type="ARBA" id="ARBA00022485"/>
    </source>
</evidence>